<proteinExistence type="predicted"/>
<organism evidence="2 3">
    <name type="scientific">Mycena chlorophos</name>
    <name type="common">Agaric fungus</name>
    <name type="synonym">Agaricus chlorophos</name>
    <dbReference type="NCBI Taxonomy" id="658473"/>
    <lineage>
        <taxon>Eukaryota</taxon>
        <taxon>Fungi</taxon>
        <taxon>Dikarya</taxon>
        <taxon>Basidiomycota</taxon>
        <taxon>Agaricomycotina</taxon>
        <taxon>Agaricomycetes</taxon>
        <taxon>Agaricomycetidae</taxon>
        <taxon>Agaricales</taxon>
        <taxon>Marasmiineae</taxon>
        <taxon>Mycenaceae</taxon>
        <taxon>Mycena</taxon>
    </lineage>
</organism>
<evidence type="ECO:0000256" key="1">
    <source>
        <dbReference type="SAM" id="MobiDB-lite"/>
    </source>
</evidence>
<reference evidence="2" key="1">
    <citation type="submission" date="2014-09" db="EMBL/GenBank/DDBJ databases">
        <title>Genome sequence of the luminous mushroom Mycena chlorophos for searching fungal bioluminescence genes.</title>
        <authorList>
            <person name="Tanaka Y."/>
            <person name="Kasuga D."/>
            <person name="Oba Y."/>
            <person name="Hase S."/>
            <person name="Sato K."/>
            <person name="Oba Y."/>
            <person name="Sakakibara Y."/>
        </authorList>
    </citation>
    <scope>NUCLEOTIDE SEQUENCE</scope>
</reference>
<feature type="compositionally biased region" description="Acidic residues" evidence="1">
    <location>
        <begin position="308"/>
        <end position="319"/>
    </location>
</feature>
<evidence type="ECO:0000313" key="3">
    <source>
        <dbReference type="Proteomes" id="UP000815677"/>
    </source>
</evidence>
<dbReference type="Proteomes" id="UP000815677">
    <property type="component" value="Unassembled WGS sequence"/>
</dbReference>
<accession>A0ABQ0L7Q1</accession>
<keyword evidence="3" id="KW-1185">Reference proteome</keyword>
<feature type="compositionally biased region" description="Basic and acidic residues" evidence="1">
    <location>
        <begin position="286"/>
        <end position="299"/>
    </location>
</feature>
<protein>
    <submittedName>
        <fullName evidence="2">Uncharacterized protein</fullName>
    </submittedName>
</protein>
<evidence type="ECO:0000313" key="2">
    <source>
        <dbReference type="EMBL" id="GAT47162.1"/>
    </source>
</evidence>
<dbReference type="EMBL" id="DF843160">
    <property type="protein sequence ID" value="GAT47162.1"/>
    <property type="molecule type" value="Genomic_DNA"/>
</dbReference>
<feature type="region of interest" description="Disordered" evidence="1">
    <location>
        <begin position="275"/>
        <end position="319"/>
    </location>
</feature>
<gene>
    <name evidence="2" type="ORF">MCHLO_04640</name>
</gene>
<name>A0ABQ0L7Q1_MYCCL</name>
<sequence>MPYAADACRLRPARRLDRPQLCPASSAGDNASEQIELNTVKEALILKSFEFDGVFASATTYSASKAENPCLSVEGVGVIGLPRNPREPEAARVLMQTTSGTVPVEQARLSFGNAQWTSWIKETVTVGKAVCDRCHPRIEAARYPRSGSIFEAQTITFVVLFSFSLASESEYTLQNEAPGPSANWPSFSLVNPRADNTHCGMASKGRLKTSSFSTTVIAASSTRSHLSPWRLLAAKDGWASAGTPEDSGVVEGRPSRVSGVSRLCAEAHVQDDPMVRRESPLGCRRAAAEESRAARDRAWRSQSPRGPEDEDREDDFLDSDSVEESVELKVVVDLEGMPVRVAALKDLRDCEEVLFGRPMVHDGEPDDEEFKDQDGKVRPLLPGGETESDIWGFCRKARERKVRHFVNFCIVNSQLTAWNRTALFIWPTNGKIHQSVGVGEVYDHAFHRLHLEIVLGTTNGGRRVTSGAMSSIRRAGSWF</sequence>